<protein>
    <submittedName>
        <fullName evidence="1">Uncharacterized protein</fullName>
    </submittedName>
</protein>
<gene>
    <name evidence="1" type="ORF">UFOVP840_9</name>
</gene>
<dbReference type="EMBL" id="LR796785">
    <property type="protein sequence ID" value="CAB4166025.1"/>
    <property type="molecule type" value="Genomic_DNA"/>
</dbReference>
<proteinExistence type="predicted"/>
<organism evidence="1">
    <name type="scientific">uncultured Caudovirales phage</name>
    <dbReference type="NCBI Taxonomy" id="2100421"/>
    <lineage>
        <taxon>Viruses</taxon>
        <taxon>Duplodnaviria</taxon>
        <taxon>Heunggongvirae</taxon>
        <taxon>Uroviricota</taxon>
        <taxon>Caudoviricetes</taxon>
        <taxon>Peduoviridae</taxon>
        <taxon>Maltschvirus</taxon>
        <taxon>Maltschvirus maltsch</taxon>
    </lineage>
</organism>
<accession>A0A6J5PAA6</accession>
<reference evidence="1" key="1">
    <citation type="submission" date="2020-04" db="EMBL/GenBank/DDBJ databases">
        <authorList>
            <person name="Chiriac C."/>
            <person name="Salcher M."/>
            <person name="Ghai R."/>
            <person name="Kavagutti S V."/>
        </authorList>
    </citation>
    <scope>NUCLEOTIDE SEQUENCE</scope>
</reference>
<sequence>MSPETLLAKYKEASVRADETIEALQKSVQLQDTVITMLHAEVSRLQQLVAEMRAAL</sequence>
<evidence type="ECO:0000313" key="1">
    <source>
        <dbReference type="EMBL" id="CAB4166025.1"/>
    </source>
</evidence>
<name>A0A6J5PAA6_9CAUD</name>